<feature type="signal peptide" evidence="1">
    <location>
        <begin position="1"/>
        <end position="20"/>
    </location>
</feature>
<evidence type="ECO:0000256" key="1">
    <source>
        <dbReference type="SAM" id="SignalP"/>
    </source>
</evidence>
<dbReference type="EMBL" id="BJYI01000017">
    <property type="protein sequence ID" value="GEN73657.1"/>
    <property type="molecule type" value="Genomic_DNA"/>
</dbReference>
<accession>A0A511YEN7</accession>
<organism evidence="2 3">
    <name type="scientific">Chryseobacterium lathyri</name>
    <dbReference type="NCBI Taxonomy" id="395933"/>
    <lineage>
        <taxon>Bacteria</taxon>
        <taxon>Pseudomonadati</taxon>
        <taxon>Bacteroidota</taxon>
        <taxon>Flavobacteriia</taxon>
        <taxon>Flavobacteriales</taxon>
        <taxon>Weeksellaceae</taxon>
        <taxon>Chryseobacterium group</taxon>
        <taxon>Chryseobacterium</taxon>
    </lineage>
</organism>
<evidence type="ECO:0000313" key="3">
    <source>
        <dbReference type="Proteomes" id="UP000321150"/>
    </source>
</evidence>
<proteinExistence type="predicted"/>
<dbReference type="Proteomes" id="UP000321150">
    <property type="component" value="Unassembled WGS sequence"/>
</dbReference>
<dbReference type="AlphaFoldDB" id="A0A511YEN7"/>
<protein>
    <submittedName>
        <fullName evidence="2">Uncharacterized protein</fullName>
    </submittedName>
</protein>
<comment type="caution">
    <text evidence="2">The sequence shown here is derived from an EMBL/GenBank/DDBJ whole genome shotgun (WGS) entry which is preliminary data.</text>
</comment>
<name>A0A511YEN7_9FLAO</name>
<sequence length="259" mass="27102">MMKKILLPLGVVLWASLMNAQVGVNTQNPQGAFHVDGNKDNNISGTPSAAQQSNDFVVTSSGNVGIGITSPGRKLDIKSTTTPALRIEDGTQQTGYVLMSDANGNGQWKALTQSIVGSFPATGYTGPVEQYTNIWTNISITLPPGKWLILTNILLKANPSPTNGNGAWVRLQWSSTPNAANTTNITGSLNSGIYVAPYGLASGSSIINNTSTSNATYYLNLAGTNVFSNGSGGPVYSGTWDNLGASIWGENSIIAYPAN</sequence>
<evidence type="ECO:0000313" key="2">
    <source>
        <dbReference type="EMBL" id="GEN73657.1"/>
    </source>
</evidence>
<feature type="chain" id="PRO_5022062410" evidence="1">
    <location>
        <begin position="21"/>
        <end position="259"/>
    </location>
</feature>
<keyword evidence="1" id="KW-0732">Signal</keyword>
<reference evidence="2 3" key="1">
    <citation type="submission" date="2019-07" db="EMBL/GenBank/DDBJ databases">
        <title>Whole genome shotgun sequence of Chryseobacterium lathyri NBRC 105250.</title>
        <authorList>
            <person name="Hosoyama A."/>
            <person name="Uohara A."/>
            <person name="Ohji S."/>
            <person name="Ichikawa N."/>
        </authorList>
    </citation>
    <scope>NUCLEOTIDE SEQUENCE [LARGE SCALE GENOMIC DNA]</scope>
    <source>
        <strain evidence="2 3">NBRC 105250</strain>
    </source>
</reference>
<dbReference type="RefSeq" id="WP_228452709.1">
    <property type="nucleotide sequence ID" value="NZ_BJYI01000017.1"/>
</dbReference>
<gene>
    <name evidence="2" type="ORF">CLA01_37290</name>
</gene>